<keyword evidence="2" id="KW-0238">DNA-binding</keyword>
<comment type="caution">
    <text evidence="5">The sequence shown here is derived from an EMBL/GenBank/DDBJ whole genome shotgun (WGS) entry which is preliminary data.</text>
</comment>
<keyword evidence="3" id="KW-0804">Transcription</keyword>
<dbReference type="InterPro" id="IPR037171">
    <property type="entry name" value="NagB/RpiA_transferase-like"/>
</dbReference>
<dbReference type="InterPro" id="IPR014036">
    <property type="entry name" value="DeoR-like_C"/>
</dbReference>
<evidence type="ECO:0000259" key="4">
    <source>
        <dbReference type="PROSITE" id="PS51000"/>
    </source>
</evidence>
<keyword evidence="6" id="KW-1185">Reference proteome</keyword>
<dbReference type="GO" id="GO:0003677">
    <property type="term" value="F:DNA binding"/>
    <property type="evidence" value="ECO:0007669"/>
    <property type="project" value="UniProtKB-KW"/>
</dbReference>
<dbReference type="PROSITE" id="PS00894">
    <property type="entry name" value="HTH_DEOR_1"/>
    <property type="match status" value="1"/>
</dbReference>
<dbReference type="SUPFAM" id="SSF100950">
    <property type="entry name" value="NagB/RpiA/CoA transferase-like"/>
    <property type="match status" value="1"/>
</dbReference>
<dbReference type="PANTHER" id="PTHR30363:SF44">
    <property type="entry name" value="AGA OPERON TRANSCRIPTIONAL REPRESSOR-RELATED"/>
    <property type="match status" value="1"/>
</dbReference>
<feature type="domain" description="HTH deoR-type" evidence="4">
    <location>
        <begin position="3"/>
        <end position="58"/>
    </location>
</feature>
<dbReference type="PROSITE" id="PS51000">
    <property type="entry name" value="HTH_DEOR_2"/>
    <property type="match status" value="1"/>
</dbReference>
<dbReference type="InterPro" id="IPR036388">
    <property type="entry name" value="WH-like_DNA-bd_sf"/>
</dbReference>
<evidence type="ECO:0000256" key="2">
    <source>
        <dbReference type="ARBA" id="ARBA00023125"/>
    </source>
</evidence>
<reference evidence="5" key="1">
    <citation type="submission" date="2021-03" db="EMBL/GenBank/DDBJ databases">
        <title>Proteiniclasticum marinus sp. nov., isolated from tidal flat sediment.</title>
        <authorList>
            <person name="Namirimu T."/>
            <person name="Yang J.-A."/>
            <person name="Yang S.-H."/>
            <person name="Kim Y.-J."/>
            <person name="Kwon K.K."/>
        </authorList>
    </citation>
    <scope>NUCLEOTIDE SEQUENCE</scope>
    <source>
        <strain evidence="5">SCR006</strain>
    </source>
</reference>
<protein>
    <submittedName>
        <fullName evidence="5">DeoR/GlpR transcriptional regulator</fullName>
    </submittedName>
</protein>
<dbReference type="SMART" id="SM01134">
    <property type="entry name" value="DeoRC"/>
    <property type="match status" value="1"/>
</dbReference>
<sequence length="263" mass="29921">MLKIDRHKFIIGELNKYGSILISDLSTQLSVSEETIRRDLKELESSGILKRIHGGAFLPEKDDKGAPVEIRETIFSKEKEALSSFVLKNYIKESDTIILDCSTTCLKLAQLIFNTNMKVTIITNSHRISHLFTKQSTQVKLIVIGGEFRHRSNSFVGYQATDSLLYYFADKAFISSPAIDLKLGLLDNNFKESRVRKTMLDQAKQHILIADHTKFFDSAEFVIADLNNIETIVTDKKLSAEWLDVLNNKNIKLDYIIKESSND</sequence>
<gene>
    <name evidence="5" type="ORF">J3A84_10325</name>
</gene>
<dbReference type="InterPro" id="IPR036390">
    <property type="entry name" value="WH_DNA-bd_sf"/>
</dbReference>
<name>A0A939KJV0_9CLOT</name>
<dbReference type="Pfam" id="PF08220">
    <property type="entry name" value="HTH_DeoR"/>
    <property type="match status" value="1"/>
</dbReference>
<dbReference type="Proteomes" id="UP000664218">
    <property type="component" value="Unassembled WGS sequence"/>
</dbReference>
<dbReference type="RefSeq" id="WP_207599944.1">
    <property type="nucleotide sequence ID" value="NZ_JAFNJU010000007.1"/>
</dbReference>
<evidence type="ECO:0000256" key="3">
    <source>
        <dbReference type="ARBA" id="ARBA00023163"/>
    </source>
</evidence>
<evidence type="ECO:0000256" key="1">
    <source>
        <dbReference type="ARBA" id="ARBA00023015"/>
    </source>
</evidence>
<dbReference type="SUPFAM" id="SSF46785">
    <property type="entry name" value="Winged helix' DNA-binding domain"/>
    <property type="match status" value="1"/>
</dbReference>
<dbReference type="SMART" id="SM00420">
    <property type="entry name" value="HTH_DEOR"/>
    <property type="match status" value="1"/>
</dbReference>
<dbReference type="InterPro" id="IPR018356">
    <property type="entry name" value="Tscrpt_reg_HTH_DeoR_CS"/>
</dbReference>
<accession>A0A939KJV0</accession>
<dbReference type="InterPro" id="IPR001034">
    <property type="entry name" value="DeoR_HTH"/>
</dbReference>
<keyword evidence="1" id="KW-0805">Transcription regulation</keyword>
<dbReference type="GO" id="GO:0003700">
    <property type="term" value="F:DNA-binding transcription factor activity"/>
    <property type="evidence" value="ECO:0007669"/>
    <property type="project" value="InterPro"/>
</dbReference>
<evidence type="ECO:0000313" key="5">
    <source>
        <dbReference type="EMBL" id="MBO1265426.1"/>
    </source>
</evidence>
<dbReference type="EMBL" id="JAFNJU010000007">
    <property type="protein sequence ID" value="MBO1265426.1"/>
    <property type="molecule type" value="Genomic_DNA"/>
</dbReference>
<dbReference type="Pfam" id="PF00455">
    <property type="entry name" value="DeoRC"/>
    <property type="match status" value="1"/>
</dbReference>
<dbReference type="Gene3D" id="1.10.10.10">
    <property type="entry name" value="Winged helix-like DNA-binding domain superfamily/Winged helix DNA-binding domain"/>
    <property type="match status" value="1"/>
</dbReference>
<dbReference type="PANTHER" id="PTHR30363">
    <property type="entry name" value="HTH-TYPE TRANSCRIPTIONAL REGULATOR SRLR-RELATED"/>
    <property type="match status" value="1"/>
</dbReference>
<dbReference type="InterPro" id="IPR050313">
    <property type="entry name" value="Carb_Metab_HTH_regulators"/>
</dbReference>
<dbReference type="PRINTS" id="PR00037">
    <property type="entry name" value="HTHLACR"/>
</dbReference>
<dbReference type="AlphaFoldDB" id="A0A939KJV0"/>
<evidence type="ECO:0000313" key="6">
    <source>
        <dbReference type="Proteomes" id="UP000664218"/>
    </source>
</evidence>
<organism evidence="5 6">
    <name type="scientific">Proteiniclasticum aestuarii</name>
    <dbReference type="NCBI Taxonomy" id="2817862"/>
    <lineage>
        <taxon>Bacteria</taxon>
        <taxon>Bacillati</taxon>
        <taxon>Bacillota</taxon>
        <taxon>Clostridia</taxon>
        <taxon>Eubacteriales</taxon>
        <taxon>Clostridiaceae</taxon>
        <taxon>Proteiniclasticum</taxon>
    </lineage>
</organism>
<proteinExistence type="predicted"/>